<dbReference type="Pfam" id="PF01970">
    <property type="entry name" value="TctA"/>
    <property type="match status" value="1"/>
</dbReference>
<feature type="transmembrane region" description="Helical" evidence="1">
    <location>
        <begin position="168"/>
        <end position="185"/>
    </location>
</feature>
<name>A0A2A4YPE2_9PROT</name>
<dbReference type="AlphaFoldDB" id="A0A2A4YPE2"/>
<feature type="domain" description="DUF112" evidence="2">
    <location>
        <begin position="18"/>
        <end position="439"/>
    </location>
</feature>
<feature type="transmembrane region" description="Helical" evidence="1">
    <location>
        <begin position="464"/>
        <end position="484"/>
    </location>
</feature>
<keyword evidence="1" id="KW-0472">Membrane</keyword>
<feature type="transmembrane region" description="Helical" evidence="1">
    <location>
        <begin position="134"/>
        <end position="156"/>
    </location>
</feature>
<keyword evidence="1" id="KW-1133">Transmembrane helix</keyword>
<evidence type="ECO:0000259" key="2">
    <source>
        <dbReference type="Pfam" id="PF01970"/>
    </source>
</evidence>
<comment type="caution">
    <text evidence="3">The sequence shown here is derived from an EMBL/GenBank/DDBJ whole genome shotgun (WGS) entry which is preliminary data.</text>
</comment>
<feature type="transmembrane region" description="Helical" evidence="1">
    <location>
        <begin position="191"/>
        <end position="214"/>
    </location>
</feature>
<feature type="transmembrane region" description="Helical" evidence="1">
    <location>
        <begin position="505"/>
        <end position="526"/>
    </location>
</feature>
<feature type="transmembrane region" description="Helical" evidence="1">
    <location>
        <begin position="359"/>
        <end position="377"/>
    </location>
</feature>
<reference evidence="3" key="2">
    <citation type="journal article" date="2018" name="ISME J.">
        <title>A dynamic microbial community with high functional redundancy inhabits the cold, oxic subseafloor aquifer.</title>
        <authorList>
            <person name="Tully B.J."/>
            <person name="Wheat C.G."/>
            <person name="Glazer B.T."/>
            <person name="Huber J.A."/>
        </authorList>
    </citation>
    <scope>NUCLEOTIDE SEQUENCE</scope>
    <source>
        <strain evidence="3">NORP83</strain>
    </source>
</reference>
<reference key="1">
    <citation type="submission" date="2017-08" db="EMBL/GenBank/DDBJ databases">
        <title>A dynamic microbial community with high functional redundancy inhabits the cold, oxic subseafloor aquifer.</title>
        <authorList>
            <person name="Tully B.J."/>
            <person name="Wheat C.G."/>
            <person name="Glazer B.T."/>
            <person name="Huber J.A."/>
        </authorList>
    </citation>
    <scope>NUCLEOTIDE SEQUENCE [LARGE SCALE GENOMIC DNA]</scope>
</reference>
<feature type="transmembrane region" description="Helical" evidence="1">
    <location>
        <begin position="384"/>
        <end position="405"/>
    </location>
</feature>
<dbReference type="EMBL" id="NVUS01000040">
    <property type="protein sequence ID" value="PCI96676.1"/>
    <property type="molecule type" value="Genomic_DNA"/>
</dbReference>
<dbReference type="InterPro" id="IPR002823">
    <property type="entry name" value="DUF112_TM"/>
</dbReference>
<protein>
    <submittedName>
        <fullName evidence="3">Tricarboxylate transporter</fullName>
    </submittedName>
</protein>
<dbReference type="PANTHER" id="PTHR35342">
    <property type="entry name" value="TRICARBOXYLIC TRANSPORT PROTEIN"/>
    <property type="match status" value="1"/>
</dbReference>
<feature type="transmembrane region" description="Helical" evidence="1">
    <location>
        <begin position="45"/>
        <end position="69"/>
    </location>
</feature>
<feature type="transmembrane region" description="Helical" evidence="1">
    <location>
        <begin position="411"/>
        <end position="430"/>
    </location>
</feature>
<feature type="transmembrane region" description="Helical" evidence="1">
    <location>
        <begin position="592"/>
        <end position="621"/>
    </location>
</feature>
<evidence type="ECO:0000313" key="3">
    <source>
        <dbReference type="EMBL" id="PCI96676.1"/>
    </source>
</evidence>
<feature type="transmembrane region" description="Helical" evidence="1">
    <location>
        <begin position="107"/>
        <end position="128"/>
    </location>
</feature>
<proteinExistence type="predicted"/>
<feature type="transmembrane region" description="Helical" evidence="1">
    <location>
        <begin position="627"/>
        <end position="645"/>
    </location>
</feature>
<accession>A0A2A4YPE2</accession>
<dbReference type="PANTHER" id="PTHR35342:SF5">
    <property type="entry name" value="TRICARBOXYLIC TRANSPORT PROTEIN"/>
    <property type="match status" value="1"/>
</dbReference>
<evidence type="ECO:0000256" key="1">
    <source>
        <dbReference type="SAM" id="Phobius"/>
    </source>
</evidence>
<feature type="transmembrane region" description="Helical" evidence="1">
    <location>
        <begin position="532"/>
        <end position="554"/>
    </location>
</feature>
<feature type="transmembrane region" description="Helical" evidence="1">
    <location>
        <begin position="12"/>
        <end position="33"/>
    </location>
</feature>
<gene>
    <name evidence="3" type="ORF">COB13_17220</name>
</gene>
<feature type="transmembrane region" description="Helical" evidence="1">
    <location>
        <begin position="437"/>
        <end position="458"/>
    </location>
</feature>
<organism evidence="3">
    <name type="scientific">OCS116 cluster bacterium</name>
    <dbReference type="NCBI Taxonomy" id="2030921"/>
    <lineage>
        <taxon>Bacteria</taxon>
        <taxon>Pseudomonadati</taxon>
        <taxon>Pseudomonadota</taxon>
        <taxon>Alphaproteobacteria</taxon>
        <taxon>OCS116 cluster</taxon>
    </lineage>
</organism>
<sequence>MFSTFIDGLQLIISFPNIFYLLGGIALGLWLGVVPGLGGVTGMVVLLPFTFGMDPAAALAMLLGLFAVVSTSDTITSVMLGIPGTIASQATVIDGHAMAKRGLSQTAFGAAFACSAFGGVLGGLAMAVSLPVAIFIILAFGSPEFFLLALLGLIMVGAVSGNAVSKGIAAASLGLLLSQIGYPIAGDAPRYWFGSISLLDGLPLVPIVLGLFGIPEMMDLAARRTSIAHIEDERAEDDSIMNGIRLAIRHKWLVIRCSLLGVYIGMLPGIGSAVVDWLAYGHAVQSADDSSQFGKGDIRGVIAPESANNAVLGGSLIPTVAFGIPGSGAMAVLLGALTIHGFTPGRNMLGENLDVTFSMVWTIIIANLIGAAVLMVWGKQVAKVAFVNGNYIVPAVIMFIFMGSWLWSPDMFTWGVLLCVGGLGYMMKIGGWPRPPLILGFVLGPIMEDAMSITYQAYSFVEVISRPTVIVLGLIVLGVLAFAVRSARKKLSDFDVEATVVTRSSLYLSSGMAVAFGGVFIAAIWLAVDWDMLTKVFPITISIFGVLMILGVILDDWGRLRGFAAARKGGDATAGGNFADFVIANRRQVNTFLAMLALVLATPWLGTFISFVGFAAVYMIFWGKFSWKIVLIYCSGIAAVLYGLYDLILHTPFVPPFFLG</sequence>
<keyword evidence="1" id="KW-0812">Transmembrane</keyword>